<dbReference type="HOGENOM" id="CLU_267953_0_0_5"/>
<proteinExistence type="predicted"/>
<name>Q2W0Q5_PARM1</name>
<gene>
    <name evidence="1" type="ordered locus">amb3766</name>
</gene>
<dbReference type="STRING" id="342108.amb3766"/>
<organism evidence="1 2">
    <name type="scientific">Paramagnetospirillum magneticum (strain ATCC 700264 / AMB-1)</name>
    <name type="common">Magnetospirillum magneticum</name>
    <dbReference type="NCBI Taxonomy" id="342108"/>
    <lineage>
        <taxon>Bacteria</taxon>
        <taxon>Pseudomonadati</taxon>
        <taxon>Pseudomonadota</taxon>
        <taxon>Alphaproteobacteria</taxon>
        <taxon>Rhodospirillales</taxon>
        <taxon>Magnetospirillaceae</taxon>
        <taxon>Paramagnetospirillum</taxon>
    </lineage>
</organism>
<protein>
    <submittedName>
        <fullName evidence="1">Hypothetical 1337 kDa protein Y4CA</fullName>
    </submittedName>
</protein>
<accession>Q2W0Q5</accession>
<dbReference type="Proteomes" id="UP000007058">
    <property type="component" value="Chromosome"/>
</dbReference>
<sequence length="1167" mass="131079">MEGCGVAFDRKEKHHPLHRAFMDGKYDRALQMLEQAAPAMRTEVMGILEQPPKPGTEDAPLHRALLTIARTSAGQTQIVTSNFDDRFDRADVNLRWQAGPRLGIPRLDHWSGPTYLHGRIDRAHDPDGRDLVLTSGDFGKAYLRDAWAARYVVELFREFTVLFVGYSLNDPIVGYLVDALAADMGPNRQFRKAYALAEFSGSDVDEKRQTDAWQAKHVEPILFRKLGGKNPYRLLNDSLLEWARHHASGLGSRIDEALTLGAKPSPTKIVTQEARNLAWALSKGDGSVARAFAQAERAPDVSWLEPLSQVKLHHPASGQDFGLFDWPSPTDKGPHLAPLAGGRSSMLPLAPATWELGRWLSRHMRSRALVDWVIARNGRVHPDWQYFLEQKFSELPDDGTWKPFWRLILDHATSPQVSRWYFRPLARREDLPPPGWSMALLEAARPYLSIHKPFQWGRDASAPPEQLSDLARFELQLADDDFVQTALDALDKPAFQAEMLGVADQLTSRLAEGMELLQRGGSYIGGLSDRFSLIDPEGRGVQGYTPLVWLCVRIFMLARADQPDVAVALARRWMNLWQVNRLFLFRRLALHALAYAPELPDREGLDFLLGNNQEALWAYDCEPELARFLTERVPHFSSNTRDELIAAIVAGPPQREYRNLDADDIAAMRQGQINRRLGKLRQAGLDAPLPADAKPEDMADAQPVRLMRISREDESAAALLGLPPEETVEALLNQSGRFTASRQLAELALEGPDQVLSCLPLLVNQCPPDWDGWGGLADLAKTEGADRYLDPIAQFVQDHEAHIADTLLWALANLIRSWGDRAVGEEAFRTSFLRLWERLWRAALRHVEAPSEMEAVTKAINAPGGILAETITDLILALPEETGQAVQPCWGMTIEGEEEAHLHGRIIATSRLLWLHRMFAEATRQILLPRMMAAHAEALGLWEGYFWGRHWDVPLMQELVPAFLSMAGRFQKQDCTEAWSQMFADILVEAPGLFAKDDVARVMRNARVEDLRAMAWHFFQRLSGAEAKAGELWTTAIRPIIGKTWPATIAQNTPEVASALVQVALHCGPQFGDAVEILVRRKLLRPLGRHHGLLHDLEEPDENQPDFCADFPEAVLGLLDQTTDADIAHWDARSLRTILERLSNARPELAQTPAYRKLHLITERHGQ</sequence>
<dbReference type="EMBL" id="AP007255">
    <property type="protein sequence ID" value="BAE52570.1"/>
    <property type="molecule type" value="Genomic_DNA"/>
</dbReference>
<dbReference type="KEGG" id="mag:amb3766"/>
<evidence type="ECO:0000313" key="2">
    <source>
        <dbReference type="Proteomes" id="UP000007058"/>
    </source>
</evidence>
<reference evidence="1 2" key="1">
    <citation type="journal article" date="2005" name="DNA Res.">
        <title>Complete genome sequence of the facultative anaerobic magnetotactic bacterium Magnetospirillum sp. strain AMB-1.</title>
        <authorList>
            <person name="Matsunaga T."/>
            <person name="Okamura Y."/>
            <person name="Fukuda Y."/>
            <person name="Wahyudi A.T."/>
            <person name="Murase Y."/>
            <person name="Takeyama H."/>
        </authorList>
    </citation>
    <scope>NUCLEOTIDE SEQUENCE [LARGE SCALE GENOMIC DNA]</scope>
    <source>
        <strain evidence="2">ATCC 700264 / AMB-1</strain>
    </source>
</reference>
<dbReference type="AlphaFoldDB" id="Q2W0Q5"/>
<keyword evidence="2" id="KW-1185">Reference proteome</keyword>
<dbReference type="Pfam" id="PF13289">
    <property type="entry name" value="SIR2_2"/>
    <property type="match status" value="1"/>
</dbReference>
<evidence type="ECO:0000313" key="1">
    <source>
        <dbReference type="EMBL" id="BAE52570.1"/>
    </source>
</evidence>